<feature type="domain" description="Alpha-glycerophosphate oxidase C-terminal" evidence="8">
    <location>
        <begin position="385"/>
        <end position="498"/>
    </location>
</feature>
<accession>A0AAF0BKH5</accession>
<keyword evidence="3 6" id="KW-0285">Flavoprotein</keyword>
<dbReference type="PANTHER" id="PTHR11985">
    <property type="entry name" value="GLYCEROL-3-PHOSPHATE DEHYDROGENASE"/>
    <property type="match status" value="1"/>
</dbReference>
<comment type="catalytic activity">
    <reaction evidence="6">
        <text>a quinone + sn-glycerol 3-phosphate = dihydroxyacetone phosphate + a quinol</text>
        <dbReference type="Rhea" id="RHEA:18977"/>
        <dbReference type="ChEBI" id="CHEBI:24646"/>
        <dbReference type="ChEBI" id="CHEBI:57597"/>
        <dbReference type="ChEBI" id="CHEBI:57642"/>
        <dbReference type="ChEBI" id="CHEBI:132124"/>
        <dbReference type="EC" id="1.1.5.3"/>
    </reaction>
</comment>
<reference evidence="9" key="1">
    <citation type="submission" date="2023-01" db="EMBL/GenBank/DDBJ databases">
        <title>The genome sequence of Kordiimonadaceae bacterium 6D33.</title>
        <authorList>
            <person name="Liu Y."/>
        </authorList>
    </citation>
    <scope>NUCLEOTIDE SEQUENCE</scope>
    <source>
        <strain evidence="9">6D33</strain>
    </source>
</reference>
<evidence type="ECO:0000256" key="3">
    <source>
        <dbReference type="ARBA" id="ARBA00022630"/>
    </source>
</evidence>
<dbReference type="Gene3D" id="6.10.250.1890">
    <property type="match status" value="1"/>
</dbReference>
<dbReference type="Pfam" id="PF01266">
    <property type="entry name" value="DAO"/>
    <property type="match status" value="1"/>
</dbReference>
<dbReference type="InterPro" id="IPR006076">
    <property type="entry name" value="FAD-dep_OxRdtase"/>
</dbReference>
<dbReference type="Gene3D" id="3.50.50.60">
    <property type="entry name" value="FAD/NAD(P)-binding domain"/>
    <property type="match status" value="1"/>
</dbReference>
<dbReference type="KEGG" id="gso:PH603_00735"/>
<dbReference type="EMBL" id="CP116805">
    <property type="protein sequence ID" value="WCL54284.1"/>
    <property type="molecule type" value="Genomic_DNA"/>
</dbReference>
<evidence type="ECO:0000256" key="6">
    <source>
        <dbReference type="RuleBase" id="RU361217"/>
    </source>
</evidence>
<dbReference type="Gene3D" id="1.10.8.870">
    <property type="entry name" value="Alpha-glycerophosphate oxidase, cap domain"/>
    <property type="match status" value="1"/>
</dbReference>
<dbReference type="InterPro" id="IPR038299">
    <property type="entry name" value="DAO_C_sf"/>
</dbReference>
<keyword evidence="10" id="KW-1185">Reference proteome</keyword>
<dbReference type="NCBIfam" id="NF008899">
    <property type="entry name" value="PRK12266.1"/>
    <property type="match status" value="1"/>
</dbReference>
<dbReference type="EC" id="1.1.5.3" evidence="6"/>
<evidence type="ECO:0000313" key="9">
    <source>
        <dbReference type="EMBL" id="WCL54284.1"/>
    </source>
</evidence>
<evidence type="ECO:0000313" key="10">
    <source>
        <dbReference type="Proteomes" id="UP001217500"/>
    </source>
</evidence>
<dbReference type="GO" id="GO:0004368">
    <property type="term" value="F:glycerol-3-phosphate dehydrogenase (quinone) activity"/>
    <property type="evidence" value="ECO:0007669"/>
    <property type="project" value="UniProtKB-EC"/>
</dbReference>
<evidence type="ECO:0000256" key="2">
    <source>
        <dbReference type="ARBA" id="ARBA00007330"/>
    </source>
</evidence>
<proteinExistence type="inferred from homology"/>
<evidence type="ECO:0000256" key="4">
    <source>
        <dbReference type="ARBA" id="ARBA00022827"/>
    </source>
</evidence>
<dbReference type="AlphaFoldDB" id="A0AAF0BKH5"/>
<dbReference type="InterPro" id="IPR031656">
    <property type="entry name" value="DAO_C"/>
</dbReference>
<dbReference type="InterPro" id="IPR000447">
    <property type="entry name" value="G3P_DH_FAD-dep"/>
</dbReference>
<keyword evidence="4" id="KW-0274">FAD</keyword>
<organism evidence="9 10">
    <name type="scientific">Gimibacter soli</name>
    <dbReference type="NCBI Taxonomy" id="3024400"/>
    <lineage>
        <taxon>Bacteria</taxon>
        <taxon>Pseudomonadati</taxon>
        <taxon>Pseudomonadota</taxon>
        <taxon>Alphaproteobacteria</taxon>
        <taxon>Kordiimonadales</taxon>
        <taxon>Temperatibacteraceae</taxon>
        <taxon>Gimibacter</taxon>
    </lineage>
</organism>
<evidence type="ECO:0000256" key="5">
    <source>
        <dbReference type="ARBA" id="ARBA00023002"/>
    </source>
</evidence>
<dbReference type="PROSITE" id="PS00977">
    <property type="entry name" value="FAD_G3PDH_1"/>
    <property type="match status" value="1"/>
</dbReference>
<dbReference type="SUPFAM" id="SSF51905">
    <property type="entry name" value="FAD/NAD(P)-binding domain"/>
    <property type="match status" value="1"/>
</dbReference>
<name>A0AAF0BKH5_9PROT</name>
<comment type="similarity">
    <text evidence="2 6">Belongs to the FAD-dependent glycerol-3-phosphate dehydrogenase family.</text>
</comment>
<dbReference type="Proteomes" id="UP001217500">
    <property type="component" value="Chromosome"/>
</dbReference>
<sequence>MSDATDDPFDLLVIGGGINGAGIAADAALRGFSVALVEQADLASGTSSASSKLIHGGLRYLEYGEFRLVRKALKERARLLSLAPHLIKPLRFRLPHEPHLRAVPLIRLGLFLYDHLAMRGSLPGSAGVDMERDEAFLKPDFKRGFDYSDAWVDDARLVVMNAIAAREAGASIMTRTMATGAHRHGKHWHLAVRDLETGSEGTLRGRALVNASGPWLGQVSDRIEGSAPTPVRLVAGSHIIVPRFASSEHAYILQHADGRIVFAIPYLDRFTLVGTTDRAYSGDPAAVSASEEEISYLLDIIGHYFREAPKRADVVATYAGVRPLIGDESTPAAALSRDYSLRLEGGKGEPPLLTILGGKITTYRVLAEEAVDKLAETVNDRRRGRTATTPLPGGDIGSFEAGMAAITAKYPWVAETTVERLVHAYGSRADAILNGAEGPAGLGTHFGADLYEAEVRHLINAEWAKSTDDILWRRTKLGLSLSDTEVATLKGWIDAFRKRL</sequence>
<dbReference type="GO" id="GO:0046168">
    <property type="term" value="P:glycerol-3-phosphate catabolic process"/>
    <property type="evidence" value="ECO:0007669"/>
    <property type="project" value="TreeGrafter"/>
</dbReference>
<dbReference type="NCBIfam" id="NF009906">
    <property type="entry name" value="PRK13369.1"/>
    <property type="match status" value="1"/>
</dbReference>
<dbReference type="InterPro" id="IPR036188">
    <property type="entry name" value="FAD/NAD-bd_sf"/>
</dbReference>
<comment type="cofactor">
    <cofactor evidence="1 6">
        <name>FAD</name>
        <dbReference type="ChEBI" id="CHEBI:57692"/>
    </cofactor>
</comment>
<dbReference type="PROSITE" id="PS00978">
    <property type="entry name" value="FAD_G3PDH_2"/>
    <property type="match status" value="1"/>
</dbReference>
<evidence type="ECO:0000259" key="7">
    <source>
        <dbReference type="Pfam" id="PF01266"/>
    </source>
</evidence>
<keyword evidence="5 6" id="KW-0560">Oxidoreductase</keyword>
<gene>
    <name evidence="9" type="primary">glpD</name>
    <name evidence="9" type="ORF">PH603_00735</name>
</gene>
<protein>
    <recommendedName>
        <fullName evidence="6">Glycerol-3-phosphate dehydrogenase</fullName>
        <ecNumber evidence="6">1.1.5.3</ecNumber>
    </recommendedName>
</protein>
<dbReference type="GO" id="GO:0009331">
    <property type="term" value="C:glycerol-3-phosphate dehydrogenase (FAD) complex"/>
    <property type="evidence" value="ECO:0007669"/>
    <property type="project" value="UniProtKB-UniRule"/>
</dbReference>
<dbReference type="Gene3D" id="3.30.9.10">
    <property type="entry name" value="D-Amino Acid Oxidase, subunit A, domain 2"/>
    <property type="match status" value="1"/>
</dbReference>
<dbReference type="RefSeq" id="WP_289504003.1">
    <property type="nucleotide sequence ID" value="NZ_CP116805.1"/>
</dbReference>
<evidence type="ECO:0000259" key="8">
    <source>
        <dbReference type="Pfam" id="PF16901"/>
    </source>
</evidence>
<evidence type="ECO:0000256" key="1">
    <source>
        <dbReference type="ARBA" id="ARBA00001974"/>
    </source>
</evidence>
<dbReference type="PRINTS" id="PR01001">
    <property type="entry name" value="FADG3PDH"/>
</dbReference>
<dbReference type="Pfam" id="PF16901">
    <property type="entry name" value="DAO_C"/>
    <property type="match status" value="1"/>
</dbReference>
<dbReference type="PANTHER" id="PTHR11985:SF15">
    <property type="entry name" value="GLYCEROL-3-PHOSPHATE DEHYDROGENASE, MITOCHONDRIAL"/>
    <property type="match status" value="1"/>
</dbReference>
<feature type="domain" description="FAD dependent oxidoreductase" evidence="7">
    <location>
        <begin position="10"/>
        <end position="364"/>
    </location>
</feature>